<keyword evidence="1" id="KW-0812">Transmembrane</keyword>
<feature type="transmembrane region" description="Helical" evidence="1">
    <location>
        <begin position="62"/>
        <end position="82"/>
    </location>
</feature>
<sequence length="87" mass="9618">MAGLTILAGGLLLLMNAAIRILQGQLQLRPWDALKRASIVFATIFALRLLAWLAFPTLERDWIAALIYSLGFAIVLGLYSTAYRKPT</sequence>
<dbReference type="RefSeq" id="WP_260046723.1">
    <property type="nucleotide sequence ID" value="NZ_JANZXA010000009.1"/>
</dbReference>
<dbReference type="EMBL" id="JANZXA010000009">
    <property type="protein sequence ID" value="MCT2400642.1"/>
    <property type="molecule type" value="Genomic_DNA"/>
</dbReference>
<keyword evidence="1" id="KW-0472">Membrane</keyword>
<accession>A0ABT2I762</accession>
<organism evidence="2 3">
    <name type="scientific">Novosphingobium mangrovi</name>
    <name type="common">ex Huang et al. 2023</name>
    <dbReference type="NCBI Taxonomy" id="2976432"/>
    <lineage>
        <taxon>Bacteria</taxon>
        <taxon>Pseudomonadati</taxon>
        <taxon>Pseudomonadota</taxon>
        <taxon>Alphaproteobacteria</taxon>
        <taxon>Sphingomonadales</taxon>
        <taxon>Sphingomonadaceae</taxon>
        <taxon>Novosphingobium</taxon>
    </lineage>
</organism>
<keyword evidence="1" id="KW-1133">Transmembrane helix</keyword>
<dbReference type="Proteomes" id="UP001165583">
    <property type="component" value="Unassembled WGS sequence"/>
</dbReference>
<evidence type="ECO:0000313" key="3">
    <source>
        <dbReference type="Proteomes" id="UP001165583"/>
    </source>
</evidence>
<evidence type="ECO:0000313" key="2">
    <source>
        <dbReference type="EMBL" id="MCT2400642.1"/>
    </source>
</evidence>
<gene>
    <name evidence="2" type="ORF">NZK81_13875</name>
</gene>
<name>A0ABT2I762_9SPHN</name>
<comment type="caution">
    <text evidence="2">The sequence shown here is derived from an EMBL/GenBank/DDBJ whole genome shotgun (WGS) entry which is preliminary data.</text>
</comment>
<protein>
    <recommendedName>
        <fullName evidence="4">ATP synthase subunit I</fullName>
    </recommendedName>
</protein>
<keyword evidence="3" id="KW-1185">Reference proteome</keyword>
<proteinExistence type="predicted"/>
<feature type="transmembrane region" description="Helical" evidence="1">
    <location>
        <begin position="36"/>
        <end position="55"/>
    </location>
</feature>
<reference evidence="2" key="1">
    <citation type="submission" date="2022-09" db="EMBL/GenBank/DDBJ databases">
        <title>Novosphingobium sp. Nov., a polycyclic aromatic hydrocarbon-degrading bacterium isolated form mangrove sediments in HongKong.</title>
        <authorList>
            <person name="Hu Z."/>
        </authorList>
    </citation>
    <scope>NUCLEOTIDE SEQUENCE</scope>
    <source>
        <strain evidence="2">HK4-1</strain>
    </source>
</reference>
<evidence type="ECO:0008006" key="4">
    <source>
        <dbReference type="Google" id="ProtNLM"/>
    </source>
</evidence>
<evidence type="ECO:0000256" key="1">
    <source>
        <dbReference type="SAM" id="Phobius"/>
    </source>
</evidence>